<gene>
    <name evidence="2" type="ORF">SAMN02927921_04199</name>
</gene>
<dbReference type="AlphaFoldDB" id="A0A1K1RZB2"/>
<dbReference type="InterPro" id="IPR009061">
    <property type="entry name" value="DNA-bd_dom_put_sf"/>
</dbReference>
<dbReference type="Pfam" id="PF12728">
    <property type="entry name" value="HTH_17"/>
    <property type="match status" value="1"/>
</dbReference>
<dbReference type="STRING" id="1150368.SAMN02927921_04199"/>
<dbReference type="SUPFAM" id="SSF46955">
    <property type="entry name" value="Putative DNA-binding domain"/>
    <property type="match status" value="1"/>
</dbReference>
<sequence length="94" mass="10600">MPTSIITTDDLREFKMELLDDIKKLLSRQATGKLKKYLKSSEVMDLLQVSPGTLQNLRVNGTLPYTKVGGIIYYDAEEIQNVMTANRVQHGLNS</sequence>
<organism evidence="2 3">
    <name type="scientific">Sinomicrobium oceani</name>
    <dbReference type="NCBI Taxonomy" id="1150368"/>
    <lineage>
        <taxon>Bacteria</taxon>
        <taxon>Pseudomonadati</taxon>
        <taxon>Bacteroidota</taxon>
        <taxon>Flavobacteriia</taxon>
        <taxon>Flavobacteriales</taxon>
        <taxon>Flavobacteriaceae</taxon>
        <taxon>Sinomicrobium</taxon>
    </lineage>
</organism>
<evidence type="ECO:0000259" key="1">
    <source>
        <dbReference type="Pfam" id="PF12728"/>
    </source>
</evidence>
<evidence type="ECO:0000313" key="3">
    <source>
        <dbReference type="Proteomes" id="UP000182248"/>
    </source>
</evidence>
<dbReference type="PANTHER" id="PTHR34585">
    <property type="match status" value="1"/>
</dbReference>
<dbReference type="RefSeq" id="WP_072319417.1">
    <property type="nucleotide sequence ID" value="NZ_FPJE01000042.1"/>
</dbReference>
<protein>
    <submittedName>
        <fullName evidence="2">Helix-turn-helix domain-containing protein</fullName>
    </submittedName>
</protein>
<dbReference type="PANTHER" id="PTHR34585:SF22">
    <property type="entry name" value="HELIX-TURN-HELIX DOMAIN-CONTAINING PROTEIN"/>
    <property type="match status" value="1"/>
</dbReference>
<feature type="domain" description="Helix-turn-helix" evidence="1">
    <location>
        <begin position="37"/>
        <end position="86"/>
    </location>
</feature>
<reference evidence="2 3" key="1">
    <citation type="submission" date="2016-11" db="EMBL/GenBank/DDBJ databases">
        <authorList>
            <person name="Jaros S."/>
            <person name="Januszkiewicz K."/>
            <person name="Wedrychowicz H."/>
        </authorList>
    </citation>
    <scope>NUCLEOTIDE SEQUENCE [LARGE SCALE GENOMIC DNA]</scope>
    <source>
        <strain evidence="2 3">CGMCC 1.12145</strain>
    </source>
</reference>
<evidence type="ECO:0000313" key="2">
    <source>
        <dbReference type="EMBL" id="SFW77148.1"/>
    </source>
</evidence>
<dbReference type="EMBL" id="FPJE01000042">
    <property type="protein sequence ID" value="SFW77148.1"/>
    <property type="molecule type" value="Genomic_DNA"/>
</dbReference>
<dbReference type="OrthoDB" id="1524679at2"/>
<dbReference type="InterPro" id="IPR041657">
    <property type="entry name" value="HTH_17"/>
</dbReference>
<keyword evidence="3" id="KW-1185">Reference proteome</keyword>
<accession>A0A1K1RZB2</accession>
<dbReference type="Proteomes" id="UP000182248">
    <property type="component" value="Unassembled WGS sequence"/>
</dbReference>
<proteinExistence type="predicted"/>
<name>A0A1K1RZB2_9FLAO</name>